<keyword evidence="3" id="KW-1185">Reference proteome</keyword>
<dbReference type="OrthoDB" id="4062523at2759"/>
<name>A0A9W4TYA7_9ASCO</name>
<feature type="transmembrane region" description="Helical" evidence="1">
    <location>
        <begin position="24"/>
        <end position="46"/>
    </location>
</feature>
<keyword evidence="1" id="KW-0472">Membrane</keyword>
<feature type="transmembrane region" description="Helical" evidence="1">
    <location>
        <begin position="203"/>
        <end position="226"/>
    </location>
</feature>
<evidence type="ECO:0000313" key="2">
    <source>
        <dbReference type="EMBL" id="CAI5759673.1"/>
    </source>
</evidence>
<dbReference type="PANTHER" id="PTHR28019">
    <property type="entry name" value="CELL MEMBRANE PROTEIN YLR413W-RELATED"/>
    <property type="match status" value="1"/>
</dbReference>
<dbReference type="GO" id="GO:0031505">
    <property type="term" value="P:fungal-type cell wall organization"/>
    <property type="evidence" value="ECO:0007669"/>
    <property type="project" value="TreeGrafter"/>
</dbReference>
<dbReference type="EMBL" id="CANTUO010000004">
    <property type="protein sequence ID" value="CAI5759673.1"/>
    <property type="molecule type" value="Genomic_DNA"/>
</dbReference>
<dbReference type="PANTHER" id="PTHR28019:SF6">
    <property type="entry name" value="PROTEIN ECM7"/>
    <property type="match status" value="1"/>
</dbReference>
<gene>
    <name evidence="2" type="ORF">CANVERA_P4184</name>
</gene>
<organism evidence="2 3">
    <name type="scientific">Candida verbasci</name>
    <dbReference type="NCBI Taxonomy" id="1227364"/>
    <lineage>
        <taxon>Eukaryota</taxon>
        <taxon>Fungi</taxon>
        <taxon>Dikarya</taxon>
        <taxon>Ascomycota</taxon>
        <taxon>Saccharomycotina</taxon>
        <taxon>Pichiomycetes</taxon>
        <taxon>Debaryomycetaceae</taxon>
        <taxon>Candida/Lodderomyces clade</taxon>
        <taxon>Candida</taxon>
    </lineage>
</organism>
<evidence type="ECO:0000256" key="1">
    <source>
        <dbReference type="SAM" id="Phobius"/>
    </source>
</evidence>
<dbReference type="Proteomes" id="UP001152885">
    <property type="component" value="Unassembled WGS sequence"/>
</dbReference>
<feature type="transmembrane region" description="Helical" evidence="1">
    <location>
        <begin position="289"/>
        <end position="312"/>
    </location>
</feature>
<accession>A0A9W4TYA7</accession>
<comment type="caution">
    <text evidence="2">The sequence shown here is derived from an EMBL/GenBank/DDBJ whole genome shotgun (WGS) entry which is preliminary data.</text>
</comment>
<dbReference type="GO" id="GO:0051285">
    <property type="term" value="C:cell cortex of cell tip"/>
    <property type="evidence" value="ECO:0007669"/>
    <property type="project" value="TreeGrafter"/>
</dbReference>
<keyword evidence="1" id="KW-1133">Transmembrane helix</keyword>
<proteinExistence type="predicted"/>
<reference evidence="2" key="1">
    <citation type="submission" date="2022-12" db="EMBL/GenBank/DDBJ databases">
        <authorList>
            <person name="Brejova B."/>
        </authorList>
    </citation>
    <scope>NUCLEOTIDE SEQUENCE</scope>
</reference>
<dbReference type="InterPro" id="IPR009571">
    <property type="entry name" value="SUR7/Rim9-like_fungi"/>
</dbReference>
<dbReference type="AlphaFoldDB" id="A0A9W4TYA7"/>
<dbReference type="Pfam" id="PF06687">
    <property type="entry name" value="SUR7"/>
    <property type="match status" value="1"/>
</dbReference>
<dbReference type="GO" id="GO:0005886">
    <property type="term" value="C:plasma membrane"/>
    <property type="evidence" value="ECO:0007669"/>
    <property type="project" value="InterPro"/>
</dbReference>
<protein>
    <submittedName>
        <fullName evidence="2">Uncharacterized protein</fullName>
    </submittedName>
</protein>
<dbReference type="InterPro" id="IPR052413">
    <property type="entry name" value="SUR7_domain"/>
</dbReference>
<sequence length="446" mass="50598">MHLQNIILISTFKNLSIQDKILQLTRLSTCCITLVFVLTILLAPLFNNNTYLCRINCAHLDVSLGLYKSLRNSVTSTPSILTDSGGFGPSGNSLTNSEISLLSQYAENQVAGAPQYCITSLWNWCYGNYDIVQSYDKFGNLKYIRQNEVLNCDNTKKFVFNYKMELKAIGLESILAYAYQASTDTNDSKYDSMVNSRNKAFGYAINAIIFTAVSQFVLLVLTLVIYSKKEVTSQVPKFILHITGLIALTSLISIVIGSALITNLLLLTRKEIASTLGDFGVSFHVGTKWFAMLWTCCAFAILSGASWCLPLWCSNPEIVYEEEPSYFDIRNKDTGYHDFKNKFRISSKPEPEVVYDNDHEEEMRKLGESLSKKSTVRRLNTLKKKPEKELLIYDYTSIQEEIYDGYNSSASISRTPSEHKSKTYRRSYLDDDELVLLDNQMFTVDR</sequence>
<evidence type="ECO:0000313" key="3">
    <source>
        <dbReference type="Proteomes" id="UP001152885"/>
    </source>
</evidence>
<keyword evidence="1" id="KW-0812">Transmembrane</keyword>
<feature type="transmembrane region" description="Helical" evidence="1">
    <location>
        <begin position="238"/>
        <end position="268"/>
    </location>
</feature>